<feature type="region of interest" description="Disordered" evidence="1">
    <location>
        <begin position="48"/>
        <end position="69"/>
    </location>
</feature>
<feature type="region of interest" description="Disordered" evidence="1">
    <location>
        <begin position="442"/>
        <end position="479"/>
    </location>
</feature>
<dbReference type="OrthoDB" id="9997816at2759"/>
<proteinExistence type="predicted"/>
<dbReference type="AlphaFoldDB" id="A0A8J9ZD85"/>
<reference evidence="2" key="1">
    <citation type="submission" date="2022-01" db="EMBL/GenBank/DDBJ databases">
        <authorList>
            <person name="Braso-Vives M."/>
        </authorList>
    </citation>
    <scope>NUCLEOTIDE SEQUENCE</scope>
</reference>
<gene>
    <name evidence="2" type="primary">Hypp8986</name>
    <name evidence="2" type="ORF">BLAG_LOCUS11552</name>
</gene>
<feature type="compositionally biased region" description="Basic and acidic residues" evidence="1">
    <location>
        <begin position="369"/>
        <end position="386"/>
    </location>
</feature>
<dbReference type="Proteomes" id="UP000838412">
    <property type="component" value="Chromosome 18"/>
</dbReference>
<feature type="compositionally biased region" description="Basic and acidic residues" evidence="1">
    <location>
        <begin position="109"/>
        <end position="126"/>
    </location>
</feature>
<accession>A0A8J9ZD85</accession>
<feature type="region of interest" description="Disordered" evidence="1">
    <location>
        <begin position="361"/>
        <end position="425"/>
    </location>
</feature>
<evidence type="ECO:0000313" key="3">
    <source>
        <dbReference type="Proteomes" id="UP000838412"/>
    </source>
</evidence>
<name>A0A8J9ZD85_BRALA</name>
<keyword evidence="3" id="KW-1185">Reference proteome</keyword>
<organism evidence="2 3">
    <name type="scientific">Branchiostoma lanceolatum</name>
    <name type="common">Common lancelet</name>
    <name type="synonym">Amphioxus lanceolatum</name>
    <dbReference type="NCBI Taxonomy" id="7740"/>
    <lineage>
        <taxon>Eukaryota</taxon>
        <taxon>Metazoa</taxon>
        <taxon>Chordata</taxon>
        <taxon>Cephalochordata</taxon>
        <taxon>Leptocardii</taxon>
        <taxon>Amphioxiformes</taxon>
        <taxon>Branchiostomatidae</taxon>
        <taxon>Branchiostoma</taxon>
    </lineage>
</organism>
<feature type="region of interest" description="Disordered" evidence="1">
    <location>
        <begin position="516"/>
        <end position="537"/>
    </location>
</feature>
<evidence type="ECO:0000256" key="1">
    <source>
        <dbReference type="SAM" id="MobiDB-lite"/>
    </source>
</evidence>
<protein>
    <submittedName>
        <fullName evidence="2">Hypp8986 protein</fullName>
    </submittedName>
</protein>
<feature type="compositionally biased region" description="Pro residues" evidence="1">
    <location>
        <begin position="516"/>
        <end position="528"/>
    </location>
</feature>
<evidence type="ECO:0000313" key="2">
    <source>
        <dbReference type="EMBL" id="CAH1251048.1"/>
    </source>
</evidence>
<dbReference type="EMBL" id="OV696703">
    <property type="protein sequence ID" value="CAH1251048.1"/>
    <property type="molecule type" value="Genomic_DNA"/>
</dbReference>
<feature type="region of interest" description="Disordered" evidence="1">
    <location>
        <begin position="91"/>
        <end position="164"/>
    </location>
</feature>
<sequence>MSGEDQNTLTVYSGRVLAALQRDTNTIRPRLDTRYLYTRSFPGLYPETPAPIRSGMPRQASHIGAPRVKRQTALPSLEVALSKKISPRLDSVSRVGDDGLKTSHVSGKMQKDELLPSWKERRDKLKPTRTTGGQTELEKRPGNEEAAEQDGSHPNSTAAKPRETRYNQLPGLSTKIEVTLPTFQPGSGGASSPSVLSPLSPHGKVHLAGPMNKMDKIVEYSTQLKEGVIDYDMYMTKLALLSLQTQIRDVPRRSASKGPKGELRISKVNIEDAIDHISAGPLVRSDAPVPDTPEPLLYRKLTTTRPTIPHSTRVIVGHTLTRRRGADRSRYPRAPFPMYDWNLHQAETLLKRNFGFYNYNSTPAKTKPPSRDVLRPLDKPPLEIRPKTFRLPSFGRIPTASREGSVDPRAALSSRGKLPTPAGSDVFQGHLKNVYASIEKAKGTQDENGGDTPIPIILSPATEDTKPELDLPDSAAGRPNGNTFLQLPSPLALPPEGPLTTGVTVPTLGLNVPGTPPLAVPGSPPPRSGPKLDPNADNSLMVVPINSAGEKTVSFSAKLEVFMPDSPESEATTDMDFI</sequence>